<evidence type="ECO:0000259" key="4">
    <source>
        <dbReference type="PROSITE" id="PS50263"/>
    </source>
</evidence>
<dbReference type="GO" id="GO:0005737">
    <property type="term" value="C:cytoplasm"/>
    <property type="evidence" value="ECO:0007669"/>
    <property type="project" value="InterPro"/>
</dbReference>
<organism evidence="5 6">
    <name type="scientific">Parelaphostrongylus tenuis</name>
    <name type="common">Meningeal worm</name>
    <dbReference type="NCBI Taxonomy" id="148309"/>
    <lineage>
        <taxon>Eukaryota</taxon>
        <taxon>Metazoa</taxon>
        <taxon>Ecdysozoa</taxon>
        <taxon>Nematoda</taxon>
        <taxon>Chromadorea</taxon>
        <taxon>Rhabditida</taxon>
        <taxon>Rhabditina</taxon>
        <taxon>Rhabditomorpha</taxon>
        <taxon>Strongyloidea</taxon>
        <taxon>Metastrongylidae</taxon>
        <taxon>Parelaphostrongylus</taxon>
    </lineage>
</organism>
<dbReference type="Pfam" id="PF00795">
    <property type="entry name" value="CN_hydrolase"/>
    <property type="match status" value="1"/>
</dbReference>
<sequence>MIVTGMPVRQRMLLYNCLVTILNGKILLIRPKMILCDDDVYRESRWFVRWSKSLHTIPFELDGAYGFDQETVPFGDGVLRSSDNVTIGFEICEELWTSYTRHTELGTRGVDIICNGSGSIHILGNSSQRINQLIIGASQKAGGIYLYSNFRGCDGHRVYYDGMSTIAQNGKVYAMIPQFDIEDTCTTTAMLDLSENGHIPSSK</sequence>
<evidence type="ECO:0000313" key="5">
    <source>
        <dbReference type="EMBL" id="KAJ1348118.1"/>
    </source>
</evidence>
<gene>
    <name evidence="5" type="ORF">KIN20_003347</name>
</gene>
<reference evidence="5" key="1">
    <citation type="submission" date="2021-06" db="EMBL/GenBank/DDBJ databases">
        <title>Parelaphostrongylus tenuis whole genome reference sequence.</title>
        <authorList>
            <person name="Garwood T.J."/>
            <person name="Larsen P.A."/>
            <person name="Fountain-Jones N.M."/>
            <person name="Garbe J.R."/>
            <person name="Macchietto M.G."/>
            <person name="Kania S.A."/>
            <person name="Gerhold R.W."/>
            <person name="Richards J.E."/>
            <person name="Wolf T.M."/>
        </authorList>
    </citation>
    <scope>NUCLEOTIDE SEQUENCE</scope>
    <source>
        <strain evidence="5">MNPRO001-30</strain>
        <tissue evidence="5">Meninges</tissue>
    </source>
</reference>
<dbReference type="GO" id="GO:0003952">
    <property type="term" value="F:NAD+ synthase (glutamine-hydrolyzing) activity"/>
    <property type="evidence" value="ECO:0007669"/>
    <property type="project" value="InterPro"/>
</dbReference>
<comment type="caution">
    <text evidence="5">The sequence shown here is derived from an EMBL/GenBank/DDBJ whole genome shotgun (WGS) entry which is preliminary data.</text>
</comment>
<name>A0AAD5QDN3_PARTN</name>
<dbReference type="InterPro" id="IPR036526">
    <property type="entry name" value="C-N_Hydrolase_sf"/>
</dbReference>
<dbReference type="InterPro" id="IPR003694">
    <property type="entry name" value="NAD_synthase"/>
</dbReference>
<feature type="domain" description="CN hydrolase" evidence="4">
    <location>
        <begin position="1"/>
        <end position="193"/>
    </location>
</feature>
<dbReference type="AlphaFoldDB" id="A0AAD5QDN3"/>
<dbReference type="GO" id="GO:0004359">
    <property type="term" value="F:glutaminase activity"/>
    <property type="evidence" value="ECO:0007669"/>
    <property type="project" value="InterPro"/>
</dbReference>
<dbReference type="GO" id="GO:0009435">
    <property type="term" value="P:NAD+ biosynthetic process"/>
    <property type="evidence" value="ECO:0007669"/>
    <property type="project" value="InterPro"/>
</dbReference>
<keyword evidence="2" id="KW-0436">Ligase</keyword>
<dbReference type="PANTHER" id="PTHR23090:SF9">
    <property type="entry name" value="GLUTAMINE-DEPENDENT NAD(+) SYNTHETASE"/>
    <property type="match status" value="1"/>
</dbReference>
<dbReference type="PANTHER" id="PTHR23090">
    <property type="entry name" value="NH 3 /GLUTAMINE-DEPENDENT NAD + SYNTHETASE"/>
    <property type="match status" value="1"/>
</dbReference>
<dbReference type="PROSITE" id="PS50263">
    <property type="entry name" value="CN_HYDROLASE"/>
    <property type="match status" value="1"/>
</dbReference>
<dbReference type="SUPFAM" id="SSF56317">
    <property type="entry name" value="Carbon-nitrogen hydrolase"/>
    <property type="match status" value="1"/>
</dbReference>
<evidence type="ECO:0000256" key="2">
    <source>
        <dbReference type="ARBA" id="ARBA00022598"/>
    </source>
</evidence>
<dbReference type="InterPro" id="IPR003010">
    <property type="entry name" value="C-N_Hydrolase"/>
</dbReference>
<evidence type="ECO:0000256" key="1">
    <source>
        <dbReference type="ARBA" id="ARBA00017309"/>
    </source>
</evidence>
<dbReference type="Gene3D" id="3.60.110.10">
    <property type="entry name" value="Carbon-nitrogen hydrolase"/>
    <property type="match status" value="1"/>
</dbReference>
<accession>A0AAD5QDN3</accession>
<protein>
    <recommendedName>
        <fullName evidence="1">Glutamine-dependent NAD(+) synthetase</fullName>
    </recommendedName>
    <alternativeName>
        <fullName evidence="3">NAD(+) synthase [glutamine-hydrolyzing]</fullName>
    </alternativeName>
</protein>
<proteinExistence type="predicted"/>
<evidence type="ECO:0000313" key="6">
    <source>
        <dbReference type="Proteomes" id="UP001196413"/>
    </source>
</evidence>
<dbReference type="EMBL" id="JAHQIW010000433">
    <property type="protein sequence ID" value="KAJ1348118.1"/>
    <property type="molecule type" value="Genomic_DNA"/>
</dbReference>
<evidence type="ECO:0000256" key="3">
    <source>
        <dbReference type="ARBA" id="ARBA00030681"/>
    </source>
</evidence>
<keyword evidence="6" id="KW-1185">Reference proteome</keyword>
<dbReference type="Proteomes" id="UP001196413">
    <property type="component" value="Unassembled WGS sequence"/>
</dbReference>